<dbReference type="InterPro" id="IPR001611">
    <property type="entry name" value="Leu-rich_rpt"/>
</dbReference>
<dbReference type="AlphaFoldDB" id="A0AAE1KJV2"/>
<sequence>MEPQNWGCSSLLGNGITGEIPKELGNLTSLIRLDVENNRLIGEIPSTLGNLKMLQFLMPRTQSLRVY</sequence>
<protein>
    <submittedName>
        <fullName evidence="2">Uncharacterized protein</fullName>
    </submittedName>
</protein>
<dbReference type="Proteomes" id="UP001293593">
    <property type="component" value="Unassembled WGS sequence"/>
</dbReference>
<evidence type="ECO:0000313" key="3">
    <source>
        <dbReference type="Proteomes" id="UP001293593"/>
    </source>
</evidence>
<evidence type="ECO:0000313" key="2">
    <source>
        <dbReference type="EMBL" id="KAK4275660.1"/>
    </source>
</evidence>
<dbReference type="EMBL" id="JAWXYG010000004">
    <property type="protein sequence ID" value="KAK4275660.1"/>
    <property type="molecule type" value="Genomic_DNA"/>
</dbReference>
<comment type="caution">
    <text evidence="2">The sequence shown here is derived from an EMBL/GenBank/DDBJ whole genome shotgun (WGS) entry which is preliminary data.</text>
</comment>
<organism evidence="2 3">
    <name type="scientific">Acacia crassicarpa</name>
    <name type="common">northern wattle</name>
    <dbReference type="NCBI Taxonomy" id="499986"/>
    <lineage>
        <taxon>Eukaryota</taxon>
        <taxon>Viridiplantae</taxon>
        <taxon>Streptophyta</taxon>
        <taxon>Embryophyta</taxon>
        <taxon>Tracheophyta</taxon>
        <taxon>Spermatophyta</taxon>
        <taxon>Magnoliopsida</taxon>
        <taxon>eudicotyledons</taxon>
        <taxon>Gunneridae</taxon>
        <taxon>Pentapetalae</taxon>
        <taxon>rosids</taxon>
        <taxon>fabids</taxon>
        <taxon>Fabales</taxon>
        <taxon>Fabaceae</taxon>
        <taxon>Caesalpinioideae</taxon>
        <taxon>mimosoid clade</taxon>
        <taxon>Acacieae</taxon>
        <taxon>Acacia</taxon>
    </lineage>
</organism>
<keyword evidence="1" id="KW-0732">Signal</keyword>
<evidence type="ECO:0000256" key="1">
    <source>
        <dbReference type="ARBA" id="ARBA00022729"/>
    </source>
</evidence>
<accession>A0AAE1KJV2</accession>
<dbReference type="Pfam" id="PF00560">
    <property type="entry name" value="LRR_1"/>
    <property type="match status" value="1"/>
</dbReference>
<proteinExistence type="predicted"/>
<gene>
    <name evidence="2" type="ORF">QN277_018700</name>
</gene>
<dbReference type="PANTHER" id="PTHR47988">
    <property type="entry name" value="SOMATIC EMBRYOGENESIS RECEPTOR KINASE 1"/>
    <property type="match status" value="1"/>
</dbReference>
<reference evidence="2" key="1">
    <citation type="submission" date="2023-10" db="EMBL/GenBank/DDBJ databases">
        <title>Chromosome-level genome of the transformable northern wattle, Acacia crassicarpa.</title>
        <authorList>
            <person name="Massaro I."/>
            <person name="Sinha N.R."/>
            <person name="Poethig S."/>
            <person name="Leichty A.R."/>
        </authorList>
    </citation>
    <scope>NUCLEOTIDE SEQUENCE</scope>
    <source>
        <strain evidence="2">Acra3RX</strain>
        <tissue evidence="2">Leaf</tissue>
    </source>
</reference>
<keyword evidence="3" id="KW-1185">Reference proteome</keyword>
<name>A0AAE1KJV2_9FABA</name>
<dbReference type="Gene3D" id="3.80.10.10">
    <property type="entry name" value="Ribonuclease Inhibitor"/>
    <property type="match status" value="1"/>
</dbReference>
<dbReference type="InterPro" id="IPR032675">
    <property type="entry name" value="LRR_dom_sf"/>
</dbReference>
<dbReference type="SUPFAM" id="SSF52058">
    <property type="entry name" value="L domain-like"/>
    <property type="match status" value="1"/>
</dbReference>